<reference evidence="17" key="1">
    <citation type="submission" date="2016-10" db="EMBL/GenBank/DDBJ databases">
        <authorList>
            <person name="Varghese N."/>
            <person name="Submissions S."/>
        </authorList>
    </citation>
    <scope>NUCLEOTIDE SEQUENCE [LARGE SCALE GENOMIC DNA]</scope>
    <source>
        <strain evidence="17">DSM 3669</strain>
    </source>
</reference>
<evidence type="ECO:0000256" key="12">
    <source>
        <dbReference type="ARBA" id="ARBA00023012"/>
    </source>
</evidence>
<evidence type="ECO:0000256" key="1">
    <source>
        <dbReference type="ARBA" id="ARBA00000085"/>
    </source>
</evidence>
<dbReference type="Gene3D" id="3.30.565.10">
    <property type="entry name" value="Histidine kinase-like ATPase, C-terminal domain"/>
    <property type="match status" value="1"/>
</dbReference>
<feature type="transmembrane region" description="Helical" evidence="14">
    <location>
        <begin position="176"/>
        <end position="195"/>
    </location>
</feature>
<dbReference type="EMBL" id="FOYM01000013">
    <property type="protein sequence ID" value="SFR06127.1"/>
    <property type="molecule type" value="Genomic_DNA"/>
</dbReference>
<evidence type="ECO:0000256" key="4">
    <source>
        <dbReference type="ARBA" id="ARBA00022475"/>
    </source>
</evidence>
<dbReference type="Pfam" id="PF14689">
    <property type="entry name" value="SPOB_a"/>
    <property type="match status" value="1"/>
</dbReference>
<dbReference type="GO" id="GO:0000155">
    <property type="term" value="F:phosphorelay sensor kinase activity"/>
    <property type="evidence" value="ECO:0007669"/>
    <property type="project" value="InterPro"/>
</dbReference>
<evidence type="ECO:0000256" key="11">
    <source>
        <dbReference type="ARBA" id="ARBA00022989"/>
    </source>
</evidence>
<dbReference type="PRINTS" id="PR00344">
    <property type="entry name" value="BCTRLSENSOR"/>
</dbReference>
<dbReference type="EC" id="2.7.13.3" evidence="3"/>
<dbReference type="InterPro" id="IPR036890">
    <property type="entry name" value="HATPase_C_sf"/>
</dbReference>
<dbReference type="Pfam" id="PF17203">
    <property type="entry name" value="sCache_3_2"/>
    <property type="match status" value="1"/>
</dbReference>
<protein>
    <recommendedName>
        <fullName evidence="3">histidine kinase</fullName>
        <ecNumber evidence="3">2.7.13.3</ecNumber>
    </recommendedName>
</protein>
<dbReference type="Pfam" id="PF13188">
    <property type="entry name" value="PAS_8"/>
    <property type="match status" value="1"/>
</dbReference>
<keyword evidence="9 16" id="KW-0418">Kinase</keyword>
<evidence type="ECO:0000256" key="3">
    <source>
        <dbReference type="ARBA" id="ARBA00012438"/>
    </source>
</evidence>
<dbReference type="InterPro" id="IPR016120">
    <property type="entry name" value="Sig_transdc_His_kin_SpoOB"/>
</dbReference>
<dbReference type="SUPFAM" id="SSF103190">
    <property type="entry name" value="Sensory domain-like"/>
    <property type="match status" value="1"/>
</dbReference>
<accession>A0A1I6DL79</accession>
<dbReference type="PANTHER" id="PTHR43547">
    <property type="entry name" value="TWO-COMPONENT HISTIDINE KINASE"/>
    <property type="match status" value="1"/>
</dbReference>
<evidence type="ECO:0000256" key="10">
    <source>
        <dbReference type="ARBA" id="ARBA00022840"/>
    </source>
</evidence>
<evidence type="ECO:0000256" key="9">
    <source>
        <dbReference type="ARBA" id="ARBA00022777"/>
    </source>
</evidence>
<dbReference type="InterPro" id="IPR029151">
    <property type="entry name" value="Sensor-like_sf"/>
</dbReference>
<dbReference type="STRING" id="39060.SAMN05660706_11312"/>
<evidence type="ECO:0000256" key="5">
    <source>
        <dbReference type="ARBA" id="ARBA00022553"/>
    </source>
</evidence>
<keyword evidence="4" id="KW-1003">Cell membrane</keyword>
<dbReference type="Gene3D" id="1.10.287.130">
    <property type="match status" value="1"/>
</dbReference>
<dbReference type="InterPro" id="IPR000014">
    <property type="entry name" value="PAS"/>
</dbReference>
<evidence type="ECO:0000256" key="7">
    <source>
        <dbReference type="ARBA" id="ARBA00022692"/>
    </source>
</evidence>
<name>A0A1I6DL79_9FIRM</name>
<keyword evidence="12" id="KW-0902">Two-component regulatory system</keyword>
<dbReference type="Proteomes" id="UP000199584">
    <property type="component" value="Unassembled WGS sequence"/>
</dbReference>
<evidence type="ECO:0000256" key="6">
    <source>
        <dbReference type="ARBA" id="ARBA00022679"/>
    </source>
</evidence>
<feature type="transmembrane region" description="Helical" evidence="14">
    <location>
        <begin position="13"/>
        <end position="33"/>
    </location>
</feature>
<evidence type="ECO:0000256" key="13">
    <source>
        <dbReference type="ARBA" id="ARBA00023136"/>
    </source>
</evidence>
<dbReference type="PANTHER" id="PTHR43547:SF10">
    <property type="entry name" value="SENSOR HISTIDINE KINASE DCUS"/>
    <property type="match status" value="1"/>
</dbReference>
<dbReference type="SUPFAM" id="SSF55890">
    <property type="entry name" value="Sporulation response regulatory protein Spo0B"/>
    <property type="match status" value="1"/>
</dbReference>
<dbReference type="PROSITE" id="PS50109">
    <property type="entry name" value="HIS_KIN"/>
    <property type="match status" value="1"/>
</dbReference>
<evidence type="ECO:0000256" key="14">
    <source>
        <dbReference type="SAM" id="Phobius"/>
    </source>
</evidence>
<evidence type="ECO:0000259" key="15">
    <source>
        <dbReference type="PROSITE" id="PS50109"/>
    </source>
</evidence>
<feature type="domain" description="Histidine kinase" evidence="15">
    <location>
        <begin position="314"/>
        <end position="529"/>
    </location>
</feature>
<dbReference type="InterPro" id="IPR003594">
    <property type="entry name" value="HATPase_dom"/>
</dbReference>
<dbReference type="SUPFAM" id="SSF55785">
    <property type="entry name" value="PYP-like sensor domain (PAS domain)"/>
    <property type="match status" value="1"/>
</dbReference>
<dbReference type="InterPro" id="IPR005467">
    <property type="entry name" value="His_kinase_dom"/>
</dbReference>
<evidence type="ECO:0000256" key="8">
    <source>
        <dbReference type="ARBA" id="ARBA00022741"/>
    </source>
</evidence>
<comment type="subcellular location">
    <subcellularLocation>
        <location evidence="2">Cell membrane</location>
        <topology evidence="2">Multi-pass membrane protein</topology>
    </subcellularLocation>
</comment>
<keyword evidence="17" id="KW-1185">Reference proteome</keyword>
<keyword evidence="10" id="KW-0067">ATP-binding</keyword>
<organism evidence="16 17">
    <name type="scientific">Desulfoscipio geothermicus DSM 3669</name>
    <dbReference type="NCBI Taxonomy" id="1121426"/>
    <lineage>
        <taxon>Bacteria</taxon>
        <taxon>Bacillati</taxon>
        <taxon>Bacillota</taxon>
        <taxon>Clostridia</taxon>
        <taxon>Eubacteriales</taxon>
        <taxon>Desulfallaceae</taxon>
        <taxon>Desulfoscipio</taxon>
    </lineage>
</organism>
<dbReference type="Gene3D" id="3.30.450.20">
    <property type="entry name" value="PAS domain"/>
    <property type="match status" value="2"/>
</dbReference>
<keyword evidence="8" id="KW-0547">Nucleotide-binding</keyword>
<keyword evidence="11 14" id="KW-1133">Transmembrane helix</keyword>
<dbReference type="FunFam" id="3.30.450.20:FF:000018">
    <property type="entry name" value="Sensor histidine kinase DcuS"/>
    <property type="match status" value="1"/>
</dbReference>
<dbReference type="InterPro" id="IPR004358">
    <property type="entry name" value="Sig_transdc_His_kin-like_C"/>
</dbReference>
<dbReference type="InterPro" id="IPR035965">
    <property type="entry name" value="PAS-like_dom_sf"/>
</dbReference>
<dbReference type="Pfam" id="PF02518">
    <property type="entry name" value="HATPase_c"/>
    <property type="match status" value="1"/>
</dbReference>
<dbReference type="CDD" id="cd00130">
    <property type="entry name" value="PAS"/>
    <property type="match status" value="1"/>
</dbReference>
<gene>
    <name evidence="16" type="ORF">SAMN05660706_11312</name>
</gene>
<dbReference type="GO" id="GO:0005524">
    <property type="term" value="F:ATP binding"/>
    <property type="evidence" value="ECO:0007669"/>
    <property type="project" value="UniProtKB-KW"/>
</dbReference>
<dbReference type="SMART" id="SM00387">
    <property type="entry name" value="HATPase_c"/>
    <property type="match status" value="1"/>
</dbReference>
<dbReference type="SMART" id="SM00091">
    <property type="entry name" value="PAS"/>
    <property type="match status" value="1"/>
</dbReference>
<keyword evidence="13 14" id="KW-0472">Membrane</keyword>
<keyword evidence="6" id="KW-0808">Transferase</keyword>
<dbReference type="InterPro" id="IPR033463">
    <property type="entry name" value="sCache_3"/>
</dbReference>
<sequence length="539" mass="59589">MSNFKPLTLRAKMAAFSFLLVLVAILVGGFLVIQKITYMFEEEMGLRALAIARTLAQMDEIRNNVGAPGGWEVIQPIAEKTRLATGVAYIVVLDMQKIRYSHPVKERIGKMFTDKDIGAALANHEYISRAEGVLGPSIRAFVPVKIEEGNRQVGVVVVGVLTPTAVHIIRNVHVQIYSFLAVGLLIGLAGSLFLARNIKRAMFSMEPAEIARLLQERTAIFQAMGEGVVAIDTDCRITVLNNEAARLLGVKDNAVGRHIHELIPNTGLPGVIASGAPEHNQETVLHNTVVISNRLPVRVADEIVGAVATFRDKTEVNNLAEELTGVKAFVEALRVQNHEYMNKLHTIAGLIQLKHYEQALDYIFDITEEQHKITQLVSKKINDFRLAGMLLGKYARAKELKIVFVIDRHSCLNKLPESISSSVLVIIVGNLLENAFDAVRAQDEKRRRVYFRINETPETLNIVVRDWGAGIDPGMEEKIFDHGYSTKGTGRGIGLYLVRRNVLNLAGDIKITRPKDGGVKMVVTLPVKKDAGVKDDDIH</sequence>
<evidence type="ECO:0000256" key="2">
    <source>
        <dbReference type="ARBA" id="ARBA00004651"/>
    </source>
</evidence>
<dbReference type="InterPro" id="IPR039506">
    <property type="entry name" value="SPOB_a"/>
</dbReference>
<dbReference type="RefSeq" id="WP_245779709.1">
    <property type="nucleotide sequence ID" value="NZ_FOYM01000013.1"/>
</dbReference>
<proteinExistence type="predicted"/>
<evidence type="ECO:0000313" key="16">
    <source>
        <dbReference type="EMBL" id="SFR06127.1"/>
    </source>
</evidence>
<keyword evidence="5" id="KW-0597">Phosphoprotein</keyword>
<dbReference type="SUPFAM" id="SSF55874">
    <property type="entry name" value="ATPase domain of HSP90 chaperone/DNA topoisomerase II/histidine kinase"/>
    <property type="match status" value="1"/>
</dbReference>
<dbReference type="AlphaFoldDB" id="A0A1I6DL79"/>
<keyword evidence="7 14" id="KW-0812">Transmembrane</keyword>
<dbReference type="FunFam" id="1.10.287.130:FF:000011">
    <property type="entry name" value="Sensor histidine kinase DcuS"/>
    <property type="match status" value="1"/>
</dbReference>
<evidence type="ECO:0000313" key="17">
    <source>
        <dbReference type="Proteomes" id="UP000199584"/>
    </source>
</evidence>
<dbReference type="GO" id="GO:0005886">
    <property type="term" value="C:plasma membrane"/>
    <property type="evidence" value="ECO:0007669"/>
    <property type="project" value="UniProtKB-SubCell"/>
</dbReference>
<comment type="catalytic activity">
    <reaction evidence="1">
        <text>ATP + protein L-histidine = ADP + protein N-phospho-L-histidine.</text>
        <dbReference type="EC" id="2.7.13.3"/>
    </reaction>
</comment>